<reference evidence="3" key="1">
    <citation type="journal article" date="2011" name="Genome Biol.">
        <title>Comparative and functional genomics provide insights into the pathogenicity of dermatophytic fungi.</title>
        <authorList>
            <person name="Burmester A."/>
            <person name="Shelest E."/>
            <person name="Gloeckner G."/>
            <person name="Heddergott C."/>
            <person name="Schindler S."/>
            <person name="Staib P."/>
            <person name="Heidel A."/>
            <person name="Felder M."/>
            <person name="Petzold A."/>
            <person name="Szafranski K."/>
            <person name="Feuermann M."/>
            <person name="Pedruzzi I."/>
            <person name="Priebe S."/>
            <person name="Groth M."/>
            <person name="Winkler R."/>
            <person name="Li W."/>
            <person name="Kniemeyer O."/>
            <person name="Schroeckh V."/>
            <person name="Hertweck C."/>
            <person name="Hube B."/>
            <person name="White T.C."/>
            <person name="Platzer M."/>
            <person name="Guthke R."/>
            <person name="Heitman J."/>
            <person name="Woestemeyer J."/>
            <person name="Zipfel P.F."/>
            <person name="Monod M."/>
            <person name="Brakhage A.A."/>
        </authorList>
    </citation>
    <scope>NUCLEOTIDE SEQUENCE [LARGE SCALE GENOMIC DNA]</scope>
    <source>
        <strain evidence="3">ATCC MYA-4681 / CBS 112371</strain>
    </source>
</reference>
<sequence>MYLFFGRGDEVVVSTRAKKAISRDIAEEAEMMKQNLENGRRKEAKKSKGRAEGKGREYSA</sequence>
<proteinExistence type="predicted"/>
<gene>
    <name evidence="2" type="ORF">ARB_03905</name>
</gene>
<feature type="region of interest" description="Disordered" evidence="1">
    <location>
        <begin position="32"/>
        <end position="60"/>
    </location>
</feature>
<accession>D4B5Z8</accession>
<dbReference type="HOGENOM" id="CLU_2941293_0_0_1"/>
<dbReference type="AlphaFoldDB" id="D4B5Z8"/>
<name>D4B5Z8_ARTBC</name>
<evidence type="ECO:0000313" key="2">
    <source>
        <dbReference type="EMBL" id="EFE29334.1"/>
    </source>
</evidence>
<dbReference type="KEGG" id="abe:ARB_03905"/>
<comment type="caution">
    <text evidence="2">The sequence shown here is derived from an EMBL/GenBank/DDBJ whole genome shotgun (WGS) entry which is preliminary data.</text>
</comment>
<dbReference type="GeneID" id="9525324"/>
<feature type="compositionally biased region" description="Basic and acidic residues" evidence="1">
    <location>
        <begin position="49"/>
        <end position="60"/>
    </location>
</feature>
<evidence type="ECO:0000313" key="3">
    <source>
        <dbReference type="Proteomes" id="UP000008866"/>
    </source>
</evidence>
<dbReference type="Proteomes" id="UP000008866">
    <property type="component" value="Unassembled WGS sequence"/>
</dbReference>
<organism evidence="2 3">
    <name type="scientific">Arthroderma benhamiae (strain ATCC MYA-4681 / CBS 112371)</name>
    <name type="common">Trichophyton mentagrophytes</name>
    <dbReference type="NCBI Taxonomy" id="663331"/>
    <lineage>
        <taxon>Eukaryota</taxon>
        <taxon>Fungi</taxon>
        <taxon>Dikarya</taxon>
        <taxon>Ascomycota</taxon>
        <taxon>Pezizomycotina</taxon>
        <taxon>Eurotiomycetes</taxon>
        <taxon>Eurotiomycetidae</taxon>
        <taxon>Onygenales</taxon>
        <taxon>Arthrodermataceae</taxon>
        <taxon>Trichophyton</taxon>
    </lineage>
</organism>
<dbReference type="EMBL" id="ABSU01000050">
    <property type="protein sequence ID" value="EFE29334.1"/>
    <property type="molecule type" value="Genomic_DNA"/>
</dbReference>
<evidence type="ECO:0000256" key="1">
    <source>
        <dbReference type="SAM" id="MobiDB-lite"/>
    </source>
</evidence>
<protein>
    <submittedName>
        <fullName evidence="2">Uncharacterized protein</fullName>
    </submittedName>
</protein>
<keyword evidence="3" id="KW-1185">Reference proteome</keyword>
<dbReference type="RefSeq" id="XP_003009979.1">
    <property type="nucleotide sequence ID" value="XM_003009933.1"/>
</dbReference>